<gene>
    <name evidence="2" type="ORF">B0T21DRAFT_410575</name>
</gene>
<accession>A0AA40BMZ7</accession>
<evidence type="ECO:0000313" key="2">
    <source>
        <dbReference type="EMBL" id="KAK0737111.1"/>
    </source>
</evidence>
<organism evidence="2 3">
    <name type="scientific">Apiosordaria backusii</name>
    <dbReference type="NCBI Taxonomy" id="314023"/>
    <lineage>
        <taxon>Eukaryota</taxon>
        <taxon>Fungi</taxon>
        <taxon>Dikarya</taxon>
        <taxon>Ascomycota</taxon>
        <taxon>Pezizomycotina</taxon>
        <taxon>Sordariomycetes</taxon>
        <taxon>Sordariomycetidae</taxon>
        <taxon>Sordariales</taxon>
        <taxon>Lasiosphaeriaceae</taxon>
        <taxon>Apiosordaria</taxon>
    </lineage>
</organism>
<feature type="region of interest" description="Disordered" evidence="1">
    <location>
        <begin position="148"/>
        <end position="220"/>
    </location>
</feature>
<dbReference type="AlphaFoldDB" id="A0AA40BMZ7"/>
<dbReference type="EMBL" id="JAUKTV010000005">
    <property type="protein sequence ID" value="KAK0737111.1"/>
    <property type="molecule type" value="Genomic_DNA"/>
</dbReference>
<feature type="compositionally biased region" description="Basic and acidic residues" evidence="1">
    <location>
        <begin position="44"/>
        <end position="53"/>
    </location>
</feature>
<evidence type="ECO:0000313" key="3">
    <source>
        <dbReference type="Proteomes" id="UP001172159"/>
    </source>
</evidence>
<name>A0AA40BMZ7_9PEZI</name>
<feature type="compositionally biased region" description="Basic and acidic residues" evidence="1">
    <location>
        <begin position="270"/>
        <end position="281"/>
    </location>
</feature>
<dbReference type="InterPro" id="IPR016181">
    <property type="entry name" value="Acyl_CoA_acyltransferase"/>
</dbReference>
<dbReference type="SUPFAM" id="SSF55729">
    <property type="entry name" value="Acyl-CoA N-acyltransferases (Nat)"/>
    <property type="match status" value="1"/>
</dbReference>
<feature type="region of interest" description="Disordered" evidence="1">
    <location>
        <begin position="267"/>
        <end position="323"/>
    </location>
</feature>
<keyword evidence="3" id="KW-1185">Reference proteome</keyword>
<feature type="region of interest" description="Disordered" evidence="1">
    <location>
        <begin position="497"/>
        <end position="516"/>
    </location>
</feature>
<feature type="region of interest" description="Disordered" evidence="1">
    <location>
        <begin position="33"/>
        <end position="53"/>
    </location>
</feature>
<sequence length="817" mass="91913">MYKQPGPKVANLDSIESTDKFMAAVGRINPRYGIKGIGQKKKHNSPDQKKEHNSLDRILAIQRAPADRTGLGYALESSVSGDWDVPQPIPSSVPYRTKEGWYVPPVEEEAIINKSAGSSIAFSESQRLAQNAAQNLLLSSNVRNDTWDSAPAPKIENSTSAAHVQKSSLSVSNPKPELATDSSGFPVPDSSGWDDVPPPCGSGGDWGASVNSPSKPQGTQSKRYIAPHLRHNFVSAGTKLEPPAPKTVDITLRQNSAVPPVKVAKLVSTEAKRSPPAEKAVDPTSGQDASAPLPLKAENVSPDLTTYRIPHPNRDFKGSEDSLPDTVSTIAISDTGVQELAGAHDVRNRIALERDVHLDNRGKFYQTNWAKNYRDFRNDDEYFETLCYLEPFITAWMGGIPENVKPRFLQDDVPRHWKSDVDTNTGLLVEPVHFPETIIGDNSALKGEEDWRRRNWSSNLLIHRRLTDLHKYRKRKGYKDEGRQLAYKPGKVEEYVKPESQPAAVEEEEHPLPLHDPGVPKIPAFLRPAEMVDMKAVSLIYEAEMKSGFQVVDSEPPTPKDWERVLQTSRELSMPFIVAVYGSARRCGLREGNLQWSDEPQVPYNEHEAASQGLTKGQILGFAYAGVWQPGVAGSGQGTSRYTAKLHAWVDPKHRRNKLGLGLIDRLLACMSPTHNPRTGIDFVDIHNSPIYHKLKDDEVKGTPEEEEKKKEAIRNRPRKYYNIQISYKFKHRPRWQLAKPDQYPNLKDHVKDLVWVKSLLEEKLPFIKLVTFEAVHRSSKLREPREEDENKKVFWLDEFVWEYNCVWGVPDTEDGY</sequence>
<feature type="compositionally biased region" description="Polar residues" evidence="1">
    <location>
        <begin position="156"/>
        <end position="173"/>
    </location>
</feature>
<evidence type="ECO:0000256" key="1">
    <source>
        <dbReference type="SAM" id="MobiDB-lite"/>
    </source>
</evidence>
<comment type="caution">
    <text evidence="2">The sequence shown here is derived from an EMBL/GenBank/DDBJ whole genome shotgun (WGS) entry which is preliminary data.</text>
</comment>
<feature type="compositionally biased region" description="Polar residues" evidence="1">
    <location>
        <begin position="209"/>
        <end position="220"/>
    </location>
</feature>
<proteinExistence type="predicted"/>
<protein>
    <submittedName>
        <fullName evidence="2">Uncharacterized protein</fullName>
    </submittedName>
</protein>
<reference evidence="2" key="1">
    <citation type="submission" date="2023-06" db="EMBL/GenBank/DDBJ databases">
        <title>Genome-scale phylogeny and comparative genomics of the fungal order Sordariales.</title>
        <authorList>
            <consortium name="Lawrence Berkeley National Laboratory"/>
            <person name="Hensen N."/>
            <person name="Bonometti L."/>
            <person name="Westerberg I."/>
            <person name="Brannstrom I.O."/>
            <person name="Guillou S."/>
            <person name="Cros-Aarteil S."/>
            <person name="Calhoun S."/>
            <person name="Haridas S."/>
            <person name="Kuo A."/>
            <person name="Mondo S."/>
            <person name="Pangilinan J."/>
            <person name="Riley R."/>
            <person name="Labutti K."/>
            <person name="Andreopoulos B."/>
            <person name="Lipzen A."/>
            <person name="Chen C."/>
            <person name="Yanf M."/>
            <person name="Daum C."/>
            <person name="Ng V."/>
            <person name="Clum A."/>
            <person name="Steindorff A."/>
            <person name="Ohm R."/>
            <person name="Martin F."/>
            <person name="Silar P."/>
            <person name="Natvig D."/>
            <person name="Lalanne C."/>
            <person name="Gautier V."/>
            <person name="Ament-Velasquez S.L."/>
            <person name="Kruys A."/>
            <person name="Hutchinson M.I."/>
            <person name="Powell A.J."/>
            <person name="Barry K."/>
            <person name="Miller A.N."/>
            <person name="Grigoriev I.V."/>
            <person name="Debuchy R."/>
            <person name="Gladieux P."/>
            <person name="Thoren M.H."/>
            <person name="Johannesson H."/>
        </authorList>
    </citation>
    <scope>NUCLEOTIDE SEQUENCE</scope>
    <source>
        <strain evidence="2">CBS 540.89</strain>
    </source>
</reference>
<dbReference type="Proteomes" id="UP001172159">
    <property type="component" value="Unassembled WGS sequence"/>
</dbReference>
<dbReference type="Gene3D" id="3.40.630.30">
    <property type="match status" value="1"/>
</dbReference>